<keyword evidence="2" id="KW-1133">Transmembrane helix</keyword>
<dbReference type="EMBL" id="JAAGBB010000083">
    <property type="protein sequence ID" value="MBR0669112.1"/>
    <property type="molecule type" value="Genomic_DNA"/>
</dbReference>
<organism evidence="3 4">
    <name type="scientific">Plastoroseomonas hellenica</name>
    <dbReference type="NCBI Taxonomy" id="2687306"/>
    <lineage>
        <taxon>Bacteria</taxon>
        <taxon>Pseudomonadati</taxon>
        <taxon>Pseudomonadota</taxon>
        <taxon>Alphaproteobacteria</taxon>
        <taxon>Acetobacterales</taxon>
        <taxon>Acetobacteraceae</taxon>
        <taxon>Plastoroseomonas</taxon>
    </lineage>
</organism>
<keyword evidence="4" id="KW-1185">Reference proteome</keyword>
<keyword evidence="2" id="KW-0812">Transmembrane</keyword>
<comment type="caution">
    <text evidence="3">The sequence shown here is derived from an EMBL/GenBank/DDBJ whole genome shotgun (WGS) entry which is preliminary data.</text>
</comment>
<sequence>METQPEFEAAAFADHLVLMVFVLALAMQWLMHRITKRLSDWRIVLPVAVAATVWAAVGWMLGGGQGVFTFLVGLAFSLTLAVLDERTRQEQMQHPARSREDSMRFS</sequence>
<feature type="transmembrane region" description="Helical" evidence="2">
    <location>
        <begin position="67"/>
        <end position="83"/>
    </location>
</feature>
<keyword evidence="2" id="KW-0472">Membrane</keyword>
<evidence type="ECO:0000313" key="4">
    <source>
        <dbReference type="Proteomes" id="UP001196870"/>
    </source>
</evidence>
<dbReference type="RefSeq" id="WP_211857760.1">
    <property type="nucleotide sequence ID" value="NZ_JAAGBB010000083.1"/>
</dbReference>
<protein>
    <submittedName>
        <fullName evidence="3">Uncharacterized protein</fullName>
    </submittedName>
</protein>
<dbReference type="Proteomes" id="UP001196870">
    <property type="component" value="Unassembled WGS sequence"/>
</dbReference>
<name>A0ABS5F981_9PROT</name>
<reference evidence="4" key="1">
    <citation type="journal article" date="2021" name="Syst. Appl. Microbiol.">
        <title>Roseomonas hellenica sp. nov., isolated from roots of wild-growing Alkanna tinctoria.</title>
        <authorList>
            <person name="Rat A."/>
            <person name="Naranjo H.D."/>
            <person name="Lebbe L."/>
            <person name="Cnockaert M."/>
            <person name="Krigas N."/>
            <person name="Grigoriadou K."/>
            <person name="Maloupa E."/>
            <person name="Willems A."/>
        </authorList>
    </citation>
    <scope>NUCLEOTIDE SEQUENCE [LARGE SCALE GENOMIC DNA]</scope>
    <source>
        <strain evidence="4">LMG 31523</strain>
    </source>
</reference>
<evidence type="ECO:0000256" key="1">
    <source>
        <dbReference type="SAM" id="MobiDB-lite"/>
    </source>
</evidence>
<evidence type="ECO:0000313" key="3">
    <source>
        <dbReference type="EMBL" id="MBR0669112.1"/>
    </source>
</evidence>
<accession>A0ABS5F981</accession>
<gene>
    <name evidence="3" type="ORF">GXW71_32480</name>
</gene>
<proteinExistence type="predicted"/>
<evidence type="ECO:0000256" key="2">
    <source>
        <dbReference type="SAM" id="Phobius"/>
    </source>
</evidence>
<feature type="transmembrane region" description="Helical" evidence="2">
    <location>
        <begin position="43"/>
        <end position="61"/>
    </location>
</feature>
<feature type="transmembrane region" description="Helical" evidence="2">
    <location>
        <begin position="12"/>
        <end position="31"/>
    </location>
</feature>
<feature type="region of interest" description="Disordered" evidence="1">
    <location>
        <begin position="87"/>
        <end position="106"/>
    </location>
</feature>